<reference evidence="1" key="1">
    <citation type="submission" date="2022-04" db="EMBL/GenBank/DDBJ databases">
        <title>Chromosome-scale genome assembly of Holotrichia oblita Faldermann.</title>
        <authorList>
            <person name="Rongchong L."/>
        </authorList>
    </citation>
    <scope>NUCLEOTIDE SEQUENCE</scope>
    <source>
        <strain evidence="1">81SQS9</strain>
    </source>
</reference>
<comment type="caution">
    <text evidence="1">The sequence shown here is derived from an EMBL/GenBank/DDBJ whole genome shotgun (WGS) entry which is preliminary data.</text>
</comment>
<gene>
    <name evidence="1" type="ORF">MML48_1g15087</name>
</gene>
<proteinExistence type="predicted"/>
<sequence>MNVFLEDIPSDCESVTSEIDSVMGNSESQECEVIVSSKILYYLEEQQESHTNVNDAESSWDYDDDDISLEELRHKIARNVISWTINQSYVTPQNIFCKETGPNLPDDVETPLNRFLQPFKAGTLSRYGHIRKPITSLLRIRKSLFIGDSDQTLSSIPYLCSVLREDIGANRTLQVLDISRLIPTSEYYQYDPGHLAEQLGNMLKVNKSLKELHVQKCQFDGHDIELLLIGMQLNNTLMLLDLGYNKIGDHGIEEIAKWLRTKPNLVGLNVSGNAIGNTGARALSFHMPFSKIRLLDISHNKIGDDGIIDILNSLKKPYALKLFYIWGNDIKQKTFWVLERMLLSKVLDQENIDIKLYTVDGVLYHAYYPSDHYKHKYYCVMDHGCPIELRIKRNKVEHEHAQPRSLVKFEFYPRIPPVNETLKPKDKPC</sequence>
<evidence type="ECO:0000313" key="1">
    <source>
        <dbReference type="EMBL" id="KAI4471422.1"/>
    </source>
</evidence>
<organism evidence="1 2">
    <name type="scientific">Holotrichia oblita</name>
    <name type="common">Chafer beetle</name>
    <dbReference type="NCBI Taxonomy" id="644536"/>
    <lineage>
        <taxon>Eukaryota</taxon>
        <taxon>Metazoa</taxon>
        <taxon>Ecdysozoa</taxon>
        <taxon>Arthropoda</taxon>
        <taxon>Hexapoda</taxon>
        <taxon>Insecta</taxon>
        <taxon>Pterygota</taxon>
        <taxon>Neoptera</taxon>
        <taxon>Endopterygota</taxon>
        <taxon>Coleoptera</taxon>
        <taxon>Polyphaga</taxon>
        <taxon>Scarabaeiformia</taxon>
        <taxon>Scarabaeidae</taxon>
        <taxon>Melolonthinae</taxon>
        <taxon>Holotrichia</taxon>
    </lineage>
</organism>
<evidence type="ECO:0000313" key="2">
    <source>
        <dbReference type="Proteomes" id="UP001056778"/>
    </source>
</evidence>
<accession>A0ACB9TXD0</accession>
<keyword evidence="2" id="KW-1185">Reference proteome</keyword>
<dbReference type="Proteomes" id="UP001056778">
    <property type="component" value="Chromosome 1"/>
</dbReference>
<protein>
    <submittedName>
        <fullName evidence="1">Ynein regulatory complex subunit 5</fullName>
    </submittedName>
</protein>
<name>A0ACB9TXD0_HOLOL</name>
<dbReference type="EMBL" id="CM043015">
    <property type="protein sequence ID" value="KAI4471422.1"/>
    <property type="molecule type" value="Genomic_DNA"/>
</dbReference>